<evidence type="ECO:0000313" key="1">
    <source>
        <dbReference type="EMBL" id="GEB35302.1"/>
    </source>
</evidence>
<organism evidence="1 2">
    <name type="scientific">Brevibacillus parabrevis</name>
    <dbReference type="NCBI Taxonomy" id="54914"/>
    <lineage>
        <taxon>Bacteria</taxon>
        <taxon>Bacillati</taxon>
        <taxon>Bacillota</taxon>
        <taxon>Bacilli</taxon>
        <taxon>Bacillales</taxon>
        <taxon>Paenibacillaceae</taxon>
        <taxon>Brevibacillus</taxon>
    </lineage>
</organism>
<evidence type="ECO:0000313" key="2">
    <source>
        <dbReference type="Proteomes" id="UP000316882"/>
    </source>
</evidence>
<sequence length="102" mass="11587">MTIQTKWPLRHDGVYYESGEIVSILPPDDEQRLVQAGLAVMFDEKKTDVAKKSLSLEEFGKLKADEQKSFLEGLNIQAAAKEDQRLKQYEAWLAKDSATDEL</sequence>
<keyword evidence="2" id="KW-1185">Reference proteome</keyword>
<name>A0A4Y3PLA7_BREPA</name>
<protein>
    <submittedName>
        <fullName evidence="1">Uncharacterized protein</fullName>
    </submittedName>
</protein>
<reference evidence="1 2" key="1">
    <citation type="submission" date="2019-06" db="EMBL/GenBank/DDBJ databases">
        <title>Whole genome shotgun sequence of Brevibacillus parabrevis NBRC 12334.</title>
        <authorList>
            <person name="Hosoyama A."/>
            <person name="Uohara A."/>
            <person name="Ohji S."/>
            <person name="Ichikawa N."/>
        </authorList>
    </citation>
    <scope>NUCLEOTIDE SEQUENCE [LARGE SCALE GENOMIC DNA]</scope>
    <source>
        <strain evidence="1 2">NBRC 12334</strain>
    </source>
</reference>
<dbReference type="Proteomes" id="UP000316882">
    <property type="component" value="Unassembled WGS sequence"/>
</dbReference>
<proteinExistence type="predicted"/>
<dbReference type="RefSeq" id="WP_122965315.1">
    <property type="nucleotide sequence ID" value="NZ_BJMH01000037.1"/>
</dbReference>
<dbReference type="EMBL" id="BJMH01000037">
    <property type="protein sequence ID" value="GEB35302.1"/>
    <property type="molecule type" value="Genomic_DNA"/>
</dbReference>
<gene>
    <name evidence="1" type="ORF">BPA01_48820</name>
</gene>
<accession>A0A4Y3PLA7</accession>
<comment type="caution">
    <text evidence="1">The sequence shown here is derived from an EMBL/GenBank/DDBJ whole genome shotgun (WGS) entry which is preliminary data.</text>
</comment>
<dbReference type="AlphaFoldDB" id="A0A4Y3PLA7"/>